<reference evidence="1" key="1">
    <citation type="submission" date="2021-03" db="EMBL/GenBank/DDBJ databases">
        <title>Molecular epidemiology and mechanisms of colistin and carbapenem resistance in Enterobacteriaceae from clinical isolates, the environment and porcine samples in Pretoria, South Africa.</title>
        <authorList>
            <person name="Bogoshi D."/>
            <person name="Mbelle N.M."/>
            <person name="Naidoo V."/>
            <person name="Osei Sekyere J."/>
        </authorList>
    </citation>
    <scope>NUCLEOTIDE SEQUENCE</scope>
    <source>
        <strain evidence="1">C080</strain>
    </source>
</reference>
<protein>
    <submittedName>
        <fullName evidence="1">Uncharacterized protein</fullName>
    </submittedName>
</protein>
<gene>
    <name evidence="1" type="ORF">J4732_11560</name>
</gene>
<organism evidence="1">
    <name type="scientific">Serratia marcescens</name>
    <dbReference type="NCBI Taxonomy" id="615"/>
    <lineage>
        <taxon>Bacteria</taxon>
        <taxon>Pseudomonadati</taxon>
        <taxon>Pseudomonadota</taxon>
        <taxon>Gammaproteobacteria</taxon>
        <taxon>Enterobacterales</taxon>
        <taxon>Yersiniaceae</taxon>
        <taxon>Serratia</taxon>
    </lineage>
</organism>
<dbReference type="AlphaFoldDB" id="A0A939SNQ3"/>
<name>A0A939SNQ3_SERMA</name>
<accession>A0A939SNQ3</accession>
<evidence type="ECO:0000313" key="1">
    <source>
        <dbReference type="EMBL" id="MBO2006894.1"/>
    </source>
</evidence>
<comment type="caution">
    <text evidence="1">The sequence shown here is derived from an EMBL/GenBank/DDBJ whole genome shotgun (WGS) entry which is preliminary data.</text>
</comment>
<dbReference type="EMBL" id="JAGETR010000069">
    <property type="protein sequence ID" value="MBO2006894.1"/>
    <property type="molecule type" value="Genomic_DNA"/>
</dbReference>
<proteinExistence type="predicted"/>
<sequence length="89" mass="10078">MKRIEKRDNGVRVHYTVGGATLYKVRLGGGYGALTDLEVVWNCKVSQQQLPHQTILCLQNAHWETSCKVYAAVGSDIFHRSAIKSLKFW</sequence>